<evidence type="ECO:0000256" key="4">
    <source>
        <dbReference type="ARBA" id="ARBA00022741"/>
    </source>
</evidence>
<dbReference type="SUPFAM" id="SSF55681">
    <property type="entry name" value="Class II aaRS and biotin synthetases"/>
    <property type="match status" value="1"/>
</dbReference>
<feature type="transmembrane region" description="Helical" evidence="8">
    <location>
        <begin position="35"/>
        <end position="54"/>
    </location>
</feature>
<evidence type="ECO:0000313" key="10">
    <source>
        <dbReference type="EMBL" id="UQF79160.1"/>
    </source>
</evidence>
<keyword evidence="2 10" id="KW-0436">Ligase</keyword>
<feature type="transmembrane region" description="Helical" evidence="8">
    <location>
        <begin position="141"/>
        <end position="160"/>
    </location>
</feature>
<feature type="transmembrane region" description="Helical" evidence="8">
    <location>
        <begin position="172"/>
        <end position="196"/>
    </location>
</feature>
<sequence>MTEPKSTTAPAKLISPLRRRVGADTRRWIDSMPAIMTRLLQIAAVLSLLGGLGLRRWDLYKLVVEPFYFIGIPVGASFLGAVLLLIWAGAASRRKRLALNLALTLQFLFLTVGSLTLVYQQLPDDLEERAHVTVTQHGPDWLMLAWVLVCIPVIAILLASRPAFPGRIVRGSWWRALLTLVVGMASVIALGTLLVVPAHSPDGNEWAIRHRMRWVAWRTLGPEIGGIGGVPAYQGPVWLGTLLYLLAALVVLISLTVFLRSAKRTPRAGDDLRVRGLLLDWEEDSLGYFATRRDRLTVFSPDGKAAVSFGLSTGVAMAAGDPLGDPASWDDAISAWLDECGDYGWVPAVISAGEKGARAYKNFGFTVRRMGDESIIEAASFSLRGLPQVAKAVRRVRASGARVEIRRLGDIPHEERRQLRDLANAWRNGEERGFSMALDRTLDDVDERELVVTVQDQDDKTVALLAFCPWGKRGVSLDVMRRSPKAPNGVNEAMVAALLTDGERYGVDRVSLNFAMFRSVFVDGMAVDASLAAKTMARIMRFASHFWQLEQLYESNAKYNPSWYPRYMCYADGTQAARVLLAAGRLEGFIPNFERFGRAHVDNSAIMGSDYAALVAQQVERHIQAQIPTRRLSAEDRERAVALERTLDAKIDPYPTGVKHGMPPAHALVQPVFRQLAAGEESIVQLRVEGRVGLERDHGGLIFVDLVEGYKHIQLLFDASETGAQLEMWRSLINRGDIVVVSGLAMRTRTGEPSILVQGWQLLAKALTALPRARRGGHGKITIPLGANATRTQQLLADANAIELIAQRSAIVTSIRHTLGEQGYVEVETPILQPVHGGANARPFITRMNAYSTDVYLRIAPELFLKRLAVAGMGAIFEIGRSFRNEGVDATHNPEFTSLEAYVAHGDYHTMRLLTQRIFQEAAIKVHGAPIVLRAVGTPGTEGLPVHSTRSGVDYVAVDISGDWPVVSVHEAISKALGQEVTVDTPLEKLLELAEANDIEVPVAAGSGDVIGALYDELVEATTTKPTFYIDFPVETSPLTRQNRRDPRLAERWDLVAWGMELGTAYTELTDPGEQRKRFTAQSLRAAAGDPEAMSLDEDFLRTLELGLVPTGGLGLGVDRAVMLITGATSIRDVIAFPYARPR</sequence>
<feature type="transmembrane region" description="Helical" evidence="8">
    <location>
        <begin position="237"/>
        <end position="259"/>
    </location>
</feature>
<dbReference type="Pfam" id="PF00152">
    <property type="entry name" value="tRNA-synt_2"/>
    <property type="match status" value="1"/>
</dbReference>
<evidence type="ECO:0000256" key="8">
    <source>
        <dbReference type="SAM" id="Phobius"/>
    </source>
</evidence>
<dbReference type="InterPro" id="IPR045864">
    <property type="entry name" value="aa-tRNA-synth_II/BPL/LPL"/>
</dbReference>
<evidence type="ECO:0000259" key="9">
    <source>
        <dbReference type="PROSITE" id="PS50862"/>
    </source>
</evidence>
<keyword evidence="3 8" id="KW-0812">Transmembrane</keyword>
<dbReference type="AlphaFoldDB" id="A0A9E7AEH4"/>
<dbReference type="InterPro" id="IPR031553">
    <property type="entry name" value="tRNA-synt_2_TM"/>
</dbReference>
<keyword evidence="10" id="KW-0808">Transferase</keyword>
<dbReference type="Gene3D" id="2.40.50.140">
    <property type="entry name" value="Nucleic acid-binding proteins"/>
    <property type="match status" value="1"/>
</dbReference>
<evidence type="ECO:0000256" key="5">
    <source>
        <dbReference type="ARBA" id="ARBA00022840"/>
    </source>
</evidence>
<dbReference type="Pfam" id="PF16995">
    <property type="entry name" value="tRNA-synt_2_TM"/>
    <property type="match status" value="1"/>
</dbReference>
<evidence type="ECO:0000256" key="6">
    <source>
        <dbReference type="ARBA" id="ARBA00022989"/>
    </source>
</evidence>
<keyword evidence="7" id="KW-0030">Aminoacyl-tRNA synthetase</keyword>
<keyword evidence="6 8" id="KW-1133">Transmembrane helix</keyword>
<dbReference type="GO" id="GO:0005829">
    <property type="term" value="C:cytosol"/>
    <property type="evidence" value="ECO:0007669"/>
    <property type="project" value="TreeGrafter"/>
</dbReference>
<organism evidence="10 11">
    <name type="scientific">Actinomyces graevenitzii</name>
    <dbReference type="NCBI Taxonomy" id="55565"/>
    <lineage>
        <taxon>Bacteria</taxon>
        <taxon>Bacillati</taxon>
        <taxon>Actinomycetota</taxon>
        <taxon>Actinomycetes</taxon>
        <taxon>Actinomycetales</taxon>
        <taxon>Actinomycetaceae</taxon>
        <taxon>Actinomyces</taxon>
    </lineage>
</organism>
<reference evidence="10" key="1">
    <citation type="submission" date="2022-05" db="EMBL/GenBank/DDBJ databases">
        <title>Using nanopore sequencing to obtain complete genomes from saliva samples.</title>
        <authorList>
            <person name="Baker J.L."/>
        </authorList>
    </citation>
    <scope>NUCLEOTIDE SEQUENCE</scope>
    <source>
        <strain evidence="10">JCVI-JB-Ag32</strain>
    </source>
</reference>
<dbReference type="GO" id="GO:0004824">
    <property type="term" value="F:lysine-tRNA ligase activity"/>
    <property type="evidence" value="ECO:0007669"/>
    <property type="project" value="UniProtKB-EC"/>
</dbReference>
<dbReference type="PRINTS" id="PR00982">
    <property type="entry name" value="TRNASYNTHLYS"/>
</dbReference>
<dbReference type="PANTHER" id="PTHR42918:SF15">
    <property type="entry name" value="LYSINE--TRNA LIGASE, CHLOROPLASTIC_MITOCHONDRIAL"/>
    <property type="match status" value="1"/>
</dbReference>
<dbReference type="SUPFAM" id="SSF50249">
    <property type="entry name" value="Nucleic acid-binding proteins"/>
    <property type="match status" value="1"/>
</dbReference>
<gene>
    <name evidence="10" type="primary">lysX</name>
    <name evidence="10" type="ORF">M3I41_06000</name>
</gene>
<feature type="transmembrane region" description="Helical" evidence="8">
    <location>
        <begin position="66"/>
        <end position="90"/>
    </location>
</feature>
<feature type="transmembrane region" description="Helical" evidence="8">
    <location>
        <begin position="97"/>
        <end position="121"/>
    </location>
</feature>
<dbReference type="GO" id="GO:0000049">
    <property type="term" value="F:tRNA binding"/>
    <property type="evidence" value="ECO:0007669"/>
    <property type="project" value="TreeGrafter"/>
</dbReference>
<feature type="domain" description="Aminoacyl-transfer RNA synthetases class-II family profile" evidence="9">
    <location>
        <begin position="808"/>
        <end position="1142"/>
    </location>
</feature>
<dbReference type="InterPro" id="IPR018149">
    <property type="entry name" value="Lys-tRNA-synth_II_C"/>
</dbReference>
<dbReference type="Pfam" id="PF09924">
    <property type="entry name" value="LPG_synthase_C"/>
    <property type="match status" value="1"/>
</dbReference>
<dbReference type="InterPro" id="IPR004364">
    <property type="entry name" value="Aa-tRNA-synt_II"/>
</dbReference>
<dbReference type="Pfam" id="PF01336">
    <property type="entry name" value="tRNA_anti-codon"/>
    <property type="match status" value="1"/>
</dbReference>
<dbReference type="InterPro" id="IPR012340">
    <property type="entry name" value="NA-bd_OB-fold"/>
</dbReference>
<evidence type="ECO:0000256" key="3">
    <source>
        <dbReference type="ARBA" id="ARBA00022692"/>
    </source>
</evidence>
<name>A0A9E7AEH4_9ACTO</name>
<accession>A0A9E7AEH4</accession>
<dbReference type="InterPro" id="IPR006195">
    <property type="entry name" value="aa-tRNA-synth_II"/>
</dbReference>
<dbReference type="PROSITE" id="PS50862">
    <property type="entry name" value="AA_TRNA_LIGASE_II"/>
    <property type="match status" value="1"/>
</dbReference>
<dbReference type="Gene3D" id="3.30.930.10">
    <property type="entry name" value="Bira Bifunctional Protein, Domain 2"/>
    <property type="match status" value="1"/>
</dbReference>
<dbReference type="KEGG" id="agh:M3I41_06000"/>
<dbReference type="GO" id="GO:0016020">
    <property type="term" value="C:membrane"/>
    <property type="evidence" value="ECO:0007669"/>
    <property type="project" value="UniProtKB-SubCell"/>
</dbReference>
<dbReference type="GO" id="GO:0006430">
    <property type="term" value="P:lysyl-tRNA aminoacylation"/>
    <property type="evidence" value="ECO:0007669"/>
    <property type="project" value="InterPro"/>
</dbReference>
<dbReference type="PANTHER" id="PTHR42918">
    <property type="entry name" value="LYSYL-TRNA SYNTHETASE"/>
    <property type="match status" value="1"/>
</dbReference>
<dbReference type="InterPro" id="IPR004365">
    <property type="entry name" value="NA-bd_OB_tRNA"/>
</dbReference>
<dbReference type="InterPro" id="IPR024320">
    <property type="entry name" value="LPG_synthase_C"/>
</dbReference>
<protein>
    <submittedName>
        <fullName evidence="10">Bifunctional lysylphosphatidylglycerol synthetase/lysine--tRNA ligase LysX</fullName>
        <ecNumber evidence="10">2.3.2.3</ecNumber>
        <ecNumber evidence="10">6.1.1.6</ecNumber>
    </submittedName>
</protein>
<dbReference type="EC" id="6.1.1.6" evidence="10"/>
<dbReference type="InterPro" id="IPR044136">
    <property type="entry name" value="Lys-tRNA-ligase_II_N"/>
</dbReference>
<dbReference type="CDD" id="cd04322">
    <property type="entry name" value="LysRS_N"/>
    <property type="match status" value="1"/>
</dbReference>
<comment type="subcellular location">
    <subcellularLocation>
        <location evidence="1">Membrane</location>
        <topology evidence="1">Multi-pass membrane protein</topology>
    </subcellularLocation>
</comment>
<dbReference type="GO" id="GO:0050071">
    <property type="term" value="F:phosphatidylglycerol lysyltransferase activity"/>
    <property type="evidence" value="ECO:0007669"/>
    <property type="project" value="UniProtKB-EC"/>
</dbReference>
<evidence type="ECO:0000256" key="2">
    <source>
        <dbReference type="ARBA" id="ARBA00022598"/>
    </source>
</evidence>
<proteinExistence type="predicted"/>
<dbReference type="Proteomes" id="UP000830236">
    <property type="component" value="Chromosome"/>
</dbReference>
<dbReference type="EMBL" id="CP097095">
    <property type="protein sequence ID" value="UQF79160.1"/>
    <property type="molecule type" value="Genomic_DNA"/>
</dbReference>
<keyword evidence="5" id="KW-0067">ATP-binding</keyword>
<keyword evidence="4" id="KW-0547">Nucleotide-binding</keyword>
<keyword evidence="8" id="KW-0472">Membrane</keyword>
<dbReference type="GO" id="GO:0005524">
    <property type="term" value="F:ATP binding"/>
    <property type="evidence" value="ECO:0007669"/>
    <property type="project" value="UniProtKB-KW"/>
</dbReference>
<dbReference type="NCBIfam" id="NF001756">
    <property type="entry name" value="PRK00484.1"/>
    <property type="match status" value="1"/>
</dbReference>
<evidence type="ECO:0000256" key="1">
    <source>
        <dbReference type="ARBA" id="ARBA00004141"/>
    </source>
</evidence>
<dbReference type="EC" id="2.3.2.3" evidence="10"/>
<evidence type="ECO:0000256" key="7">
    <source>
        <dbReference type="ARBA" id="ARBA00023146"/>
    </source>
</evidence>
<dbReference type="NCBIfam" id="NF002821">
    <property type="entry name" value="PRK02983.1"/>
    <property type="match status" value="1"/>
</dbReference>
<evidence type="ECO:0000313" key="11">
    <source>
        <dbReference type="Proteomes" id="UP000830236"/>
    </source>
</evidence>
<keyword evidence="10" id="KW-0012">Acyltransferase</keyword>